<dbReference type="GO" id="GO:0005789">
    <property type="term" value="C:endoplasmic reticulum membrane"/>
    <property type="evidence" value="ECO:0007669"/>
    <property type="project" value="TreeGrafter"/>
</dbReference>
<evidence type="ECO:0000256" key="1">
    <source>
        <dbReference type="ARBA" id="ARBA00038101"/>
    </source>
</evidence>
<dbReference type="AlphaFoldDB" id="A0A6P8Q085"/>
<dbReference type="CTD" id="80343"/>
<dbReference type="RefSeq" id="XP_033793542.1">
    <property type="nucleotide sequence ID" value="XM_033937651.1"/>
</dbReference>
<feature type="transmembrane region" description="Helical" evidence="2">
    <location>
        <begin position="636"/>
        <end position="655"/>
    </location>
</feature>
<name>A0A6P8Q085_GEOSA</name>
<organism evidence="3 4">
    <name type="scientific">Geotrypetes seraphini</name>
    <name type="common">Gaboon caecilian</name>
    <name type="synonym">Caecilia seraphini</name>
    <dbReference type="NCBI Taxonomy" id="260995"/>
    <lineage>
        <taxon>Eukaryota</taxon>
        <taxon>Metazoa</taxon>
        <taxon>Chordata</taxon>
        <taxon>Craniata</taxon>
        <taxon>Vertebrata</taxon>
        <taxon>Euteleostomi</taxon>
        <taxon>Amphibia</taxon>
        <taxon>Gymnophiona</taxon>
        <taxon>Geotrypetes</taxon>
    </lineage>
</organism>
<evidence type="ECO:0000313" key="4">
    <source>
        <dbReference type="RefSeq" id="XP_033793542.1"/>
    </source>
</evidence>
<keyword evidence="2" id="KW-0812">Transmembrane</keyword>
<dbReference type="FunCoup" id="A0A6P8Q085">
    <property type="interactions" value="498"/>
</dbReference>
<dbReference type="InterPro" id="IPR011990">
    <property type="entry name" value="TPR-like_helical_dom_sf"/>
</dbReference>
<dbReference type="Gene3D" id="1.25.40.10">
    <property type="entry name" value="Tetratricopeptide repeat domain"/>
    <property type="match status" value="2"/>
</dbReference>
<dbReference type="InterPro" id="IPR050767">
    <property type="entry name" value="Sel1_AlgK"/>
</dbReference>
<evidence type="ECO:0000256" key="2">
    <source>
        <dbReference type="SAM" id="Phobius"/>
    </source>
</evidence>
<proteinExistence type="inferred from homology"/>
<gene>
    <name evidence="4" type="primary">SEL1L2</name>
</gene>
<dbReference type="InParanoid" id="A0A6P8Q085"/>
<accession>A0A6P8Q085</accession>
<dbReference type="GO" id="GO:0036503">
    <property type="term" value="P:ERAD pathway"/>
    <property type="evidence" value="ECO:0007669"/>
    <property type="project" value="TreeGrafter"/>
</dbReference>
<dbReference type="Pfam" id="PF08238">
    <property type="entry name" value="Sel1"/>
    <property type="match status" value="11"/>
</dbReference>
<reference evidence="4" key="1">
    <citation type="submission" date="2025-08" db="UniProtKB">
        <authorList>
            <consortium name="RefSeq"/>
        </authorList>
    </citation>
    <scope>IDENTIFICATION</scope>
</reference>
<sequence length="659" mass="74747">MGLEVNEADIQELVEEHGQELTTDELMNLHRTQQQEVMEEILSEEEDKKRQRNLSLQMRLGRCLKSKQQPKKNRTQPGRHLFELGITILKHSRNEREKKGAYQLLTRAADIGNVRAAETIASALLFGDHMPQNITKAKKLYISLASKGSHRAQTALGFMAATGIGMEYNPAKALVYYTFGALGGNLISQLILGYRHLIGLNVPRNCEAALIKYKNVANKIVGELDSYEIIPAEKIKLTERPEISSINHEILDWDVYQYYRFLAEKGDRYAQVFLGKLHLVGRRGLEQDFYKAYYYLMKAANSGSTNAMALLGKMYLKGNTVVPQNNSAAFRYFTMAAERGNPIGLCGVGVMYLQGQGVSVNYGHAFIYFQKAAERGLASAQFHLGVMYYFGFGVKQDYKTAFRYFLLASQSGHPLGLYNLANMYATGTAVFRSCQTAVELYKTVCELGSWSEKFLTAYFAYKDGKIDLSLVQYMLLAEMGYETAQSNAAYIMESLSSKILRKDAMYPMAFLLWNRAATQGNAFARVKIGDYYFYGTGTKIDYAKAANHYRLASEQHHSAQAIFNLAYMYEHGLGIEENIPLARRLYELATEASPEAYVPVFFALIKLETAHLFQKMLHYNFTGAWKQLFVDRILGFQWDLLLMMLITIVLTILFVTRYI</sequence>
<dbReference type="OrthoDB" id="27934at2759"/>
<keyword evidence="2" id="KW-1133">Transmembrane helix</keyword>
<evidence type="ECO:0000313" key="3">
    <source>
        <dbReference type="Proteomes" id="UP000515159"/>
    </source>
</evidence>
<keyword evidence="3" id="KW-1185">Reference proteome</keyword>
<dbReference type="PANTHER" id="PTHR11102">
    <property type="entry name" value="SEL-1-LIKE PROTEIN"/>
    <property type="match status" value="1"/>
</dbReference>
<dbReference type="GeneID" id="117357281"/>
<keyword evidence="2" id="KW-0472">Membrane</keyword>
<dbReference type="SUPFAM" id="SSF81901">
    <property type="entry name" value="HCP-like"/>
    <property type="match status" value="2"/>
</dbReference>
<dbReference type="PANTHER" id="PTHR11102:SF53">
    <property type="entry name" value="PROTEIN SEL-1 HOMOLOG 2"/>
    <property type="match status" value="1"/>
</dbReference>
<dbReference type="InterPro" id="IPR006597">
    <property type="entry name" value="Sel1-like"/>
</dbReference>
<dbReference type="Proteomes" id="UP000515159">
    <property type="component" value="Chromosome 3"/>
</dbReference>
<comment type="similarity">
    <text evidence="1">Belongs to the sel-1 family.</text>
</comment>
<dbReference type="KEGG" id="gsh:117357281"/>
<dbReference type="SMART" id="SM00671">
    <property type="entry name" value="SEL1"/>
    <property type="match status" value="10"/>
</dbReference>
<protein>
    <submittedName>
        <fullName evidence="4">Protein sel-1 homolog 2</fullName>
    </submittedName>
</protein>